<keyword evidence="2" id="KW-1185">Reference proteome</keyword>
<dbReference type="RefSeq" id="WP_273632646.1">
    <property type="nucleotide sequence ID" value="NZ_CP117167.1"/>
</dbReference>
<proteinExistence type="predicted"/>
<accession>A0ABY7TCM3</accession>
<protein>
    <recommendedName>
        <fullName evidence="3">Zinc finger protein</fullName>
    </recommendedName>
</protein>
<organism evidence="1 2">
    <name type="scientific">Mucilaginibacter jinjuensis</name>
    <dbReference type="NCBI Taxonomy" id="1176721"/>
    <lineage>
        <taxon>Bacteria</taxon>
        <taxon>Pseudomonadati</taxon>
        <taxon>Bacteroidota</taxon>
        <taxon>Sphingobacteriia</taxon>
        <taxon>Sphingobacteriales</taxon>
        <taxon>Sphingobacteriaceae</taxon>
        <taxon>Mucilaginibacter</taxon>
    </lineage>
</organism>
<evidence type="ECO:0000313" key="2">
    <source>
        <dbReference type="Proteomes" id="UP001216139"/>
    </source>
</evidence>
<dbReference type="EMBL" id="CP117167">
    <property type="protein sequence ID" value="WCT14265.1"/>
    <property type="molecule type" value="Genomic_DNA"/>
</dbReference>
<evidence type="ECO:0000313" key="1">
    <source>
        <dbReference type="EMBL" id="WCT14265.1"/>
    </source>
</evidence>
<reference evidence="1 2" key="1">
    <citation type="submission" date="2023-02" db="EMBL/GenBank/DDBJ databases">
        <title>Genome sequence of Mucilaginibacter jinjuensis strain KACC 16571.</title>
        <authorList>
            <person name="Kim S."/>
            <person name="Heo J."/>
            <person name="Kwon S.-W."/>
        </authorList>
    </citation>
    <scope>NUCLEOTIDE SEQUENCE [LARGE SCALE GENOMIC DNA]</scope>
    <source>
        <strain evidence="1 2">KACC 16571</strain>
    </source>
</reference>
<sequence length="98" mass="11522">MKKELKTDLEIIAYNCRKATFLIEKKQDERLSNREKLELKLHLAGCYICRVYEQQSLMICAMVHKMVNPGPTKEIFLDDDFKNSLKKKIAEKSISRDN</sequence>
<name>A0ABY7TCM3_9SPHI</name>
<gene>
    <name evidence="1" type="ORF">PQO05_10000</name>
</gene>
<dbReference type="Proteomes" id="UP001216139">
    <property type="component" value="Chromosome"/>
</dbReference>
<evidence type="ECO:0008006" key="3">
    <source>
        <dbReference type="Google" id="ProtNLM"/>
    </source>
</evidence>